<keyword evidence="2" id="KW-0472">Membrane</keyword>
<gene>
    <name evidence="3" type="ORF">FE633_33415</name>
</gene>
<dbReference type="RefSeq" id="WP_138048914.1">
    <property type="nucleotide sequence ID" value="NZ_VBZC01000047.1"/>
</dbReference>
<evidence type="ECO:0000256" key="1">
    <source>
        <dbReference type="SAM" id="MobiDB-lite"/>
    </source>
</evidence>
<proteinExistence type="predicted"/>
<evidence type="ECO:0000313" key="4">
    <source>
        <dbReference type="Proteomes" id="UP000305906"/>
    </source>
</evidence>
<feature type="transmembrane region" description="Helical" evidence="2">
    <location>
        <begin position="75"/>
        <end position="93"/>
    </location>
</feature>
<feature type="transmembrane region" description="Helical" evidence="2">
    <location>
        <begin position="98"/>
        <end position="118"/>
    </location>
</feature>
<accession>A0A5R9FII0</accession>
<reference evidence="3 4" key="1">
    <citation type="submission" date="2019-05" db="EMBL/GenBank/DDBJ databases">
        <title>Streptomyces sp. NEAU-C151, a novel actinomycete isolated from soil.</title>
        <authorList>
            <person name="Han L."/>
            <person name="Jiang H."/>
        </authorList>
    </citation>
    <scope>NUCLEOTIDE SEQUENCE [LARGE SCALE GENOMIC DNA]</scope>
    <source>
        <strain evidence="3 4">NEAU-C151</strain>
    </source>
</reference>
<sequence length="176" mass="18794">MPANEIDESQAPMPQSELSPPSDEMREASTDDTWSPRTAFGAAWRGAAVLALAVTGVPVGAWFASKLVPYDDRLVSAAFPLVLAIGALVNVWLRARTVFLVVVALSGAFALLVGTYLIDEGYVSADSPYLTIQDNRATFGLSSLAVGAGVMFVTILWGTVSGYLHPRPKREPKDQP</sequence>
<name>A0A5R9FII0_9ACTN</name>
<keyword evidence="2" id="KW-1133">Transmembrane helix</keyword>
<protein>
    <submittedName>
        <fullName evidence="3">Uncharacterized protein</fullName>
    </submittedName>
</protein>
<dbReference type="AlphaFoldDB" id="A0A5R9FII0"/>
<dbReference type="Proteomes" id="UP000305906">
    <property type="component" value="Unassembled WGS sequence"/>
</dbReference>
<feature type="transmembrane region" description="Helical" evidence="2">
    <location>
        <begin position="42"/>
        <end position="63"/>
    </location>
</feature>
<evidence type="ECO:0000313" key="3">
    <source>
        <dbReference type="EMBL" id="TLS41976.1"/>
    </source>
</evidence>
<keyword evidence="4" id="KW-1185">Reference proteome</keyword>
<feature type="transmembrane region" description="Helical" evidence="2">
    <location>
        <begin position="138"/>
        <end position="160"/>
    </location>
</feature>
<keyword evidence="2" id="KW-0812">Transmembrane</keyword>
<organism evidence="3 4">
    <name type="scientific">Streptomyces montanus</name>
    <dbReference type="NCBI Taxonomy" id="2580423"/>
    <lineage>
        <taxon>Bacteria</taxon>
        <taxon>Bacillati</taxon>
        <taxon>Actinomycetota</taxon>
        <taxon>Actinomycetes</taxon>
        <taxon>Kitasatosporales</taxon>
        <taxon>Streptomycetaceae</taxon>
        <taxon>Streptomyces</taxon>
    </lineage>
</organism>
<evidence type="ECO:0000256" key="2">
    <source>
        <dbReference type="SAM" id="Phobius"/>
    </source>
</evidence>
<dbReference type="EMBL" id="VBZC01000047">
    <property type="protein sequence ID" value="TLS41976.1"/>
    <property type="molecule type" value="Genomic_DNA"/>
</dbReference>
<comment type="caution">
    <text evidence="3">The sequence shown here is derived from an EMBL/GenBank/DDBJ whole genome shotgun (WGS) entry which is preliminary data.</text>
</comment>
<feature type="region of interest" description="Disordered" evidence="1">
    <location>
        <begin position="1"/>
        <end position="33"/>
    </location>
</feature>